<protein>
    <submittedName>
        <fullName evidence="1">Uncharacterized protein</fullName>
    </submittedName>
</protein>
<organism evidence="1 2">
    <name type="scientific">Sphingomonas hankookensis</name>
    <dbReference type="NCBI Taxonomy" id="563996"/>
    <lineage>
        <taxon>Bacteria</taxon>
        <taxon>Pseudomonadati</taxon>
        <taxon>Pseudomonadota</taxon>
        <taxon>Alphaproteobacteria</taxon>
        <taxon>Sphingomonadales</taxon>
        <taxon>Sphingomonadaceae</taxon>
        <taxon>Sphingomonas</taxon>
    </lineage>
</organism>
<gene>
    <name evidence="1" type="ORF">AVT10_08620</name>
</gene>
<evidence type="ECO:0000313" key="1">
    <source>
        <dbReference type="EMBL" id="KZE08607.1"/>
    </source>
</evidence>
<accession>A0ABR5Y9A7</accession>
<dbReference type="Proteomes" id="UP000076609">
    <property type="component" value="Unassembled WGS sequence"/>
</dbReference>
<dbReference type="EMBL" id="LQQO01000063">
    <property type="protein sequence ID" value="KZE08607.1"/>
    <property type="molecule type" value="Genomic_DNA"/>
</dbReference>
<reference evidence="2" key="1">
    <citation type="submission" date="2016-01" db="EMBL/GenBank/DDBJ databases">
        <title>Draft genome of Chromobacterium sp. F49.</title>
        <authorList>
            <person name="Hong K.W."/>
        </authorList>
    </citation>
    <scope>NUCLEOTIDE SEQUENCE [LARGE SCALE GENOMIC DNA]</scope>
    <source>
        <strain evidence="2">CN3</strain>
    </source>
</reference>
<evidence type="ECO:0000313" key="2">
    <source>
        <dbReference type="Proteomes" id="UP000076609"/>
    </source>
</evidence>
<comment type="caution">
    <text evidence="1">The sequence shown here is derived from an EMBL/GenBank/DDBJ whole genome shotgun (WGS) entry which is preliminary data.</text>
</comment>
<name>A0ABR5Y9A7_9SPHN</name>
<proteinExistence type="predicted"/>
<sequence>MTDTIDIPSAADPRWDAVLSGAVRPAYKCLALRILMIRLTHAYARDDADRPALVEELRRFFRDNLRFAREDYATIFQGKPQ</sequence>
<keyword evidence="2" id="KW-1185">Reference proteome</keyword>
<dbReference type="RefSeq" id="WP_066694475.1">
    <property type="nucleotide sequence ID" value="NZ_CP117025.1"/>
</dbReference>